<feature type="transmembrane region" description="Helical" evidence="1">
    <location>
        <begin position="61"/>
        <end position="82"/>
    </location>
</feature>
<reference evidence="3 4" key="1">
    <citation type="submission" date="2018-05" db="EMBL/GenBank/DDBJ databases">
        <title>Pararhodobacter marina sp. nov., isolated from deep-sea water of the Indian Ocean.</title>
        <authorList>
            <person name="Lai Q.Sr."/>
            <person name="Liu X."/>
            <person name="Shao Z."/>
        </authorList>
    </citation>
    <scope>NUCLEOTIDE SEQUENCE [LARGE SCALE GENOMIC DNA]</scope>
    <source>
        <strain evidence="3 4">CIC4N-9</strain>
    </source>
</reference>
<dbReference type="GeneID" id="94363310"/>
<comment type="caution">
    <text evidence="3">The sequence shown here is derived from an EMBL/GenBank/DDBJ whole genome shotgun (WGS) entry which is preliminary data.</text>
</comment>
<feature type="domain" description="DUF1468" evidence="2">
    <location>
        <begin position="28"/>
        <end position="167"/>
    </location>
</feature>
<evidence type="ECO:0000313" key="3">
    <source>
        <dbReference type="EMBL" id="PWE31491.1"/>
    </source>
</evidence>
<dbReference type="InterPro" id="IPR009936">
    <property type="entry name" value="DUF1468"/>
</dbReference>
<dbReference type="Proteomes" id="UP000244940">
    <property type="component" value="Unassembled WGS sequence"/>
</dbReference>
<feature type="transmembrane region" description="Helical" evidence="1">
    <location>
        <begin position="94"/>
        <end position="112"/>
    </location>
</feature>
<dbReference type="EMBL" id="QEYD01000001">
    <property type="protein sequence ID" value="PWE31491.1"/>
    <property type="molecule type" value="Genomic_DNA"/>
</dbReference>
<evidence type="ECO:0000313" key="4">
    <source>
        <dbReference type="Proteomes" id="UP000244940"/>
    </source>
</evidence>
<feature type="transmembrane region" description="Helical" evidence="1">
    <location>
        <begin position="143"/>
        <end position="164"/>
    </location>
</feature>
<keyword evidence="1" id="KW-1133">Transmembrane helix</keyword>
<keyword evidence="4" id="KW-1185">Reference proteome</keyword>
<gene>
    <name evidence="3" type="ORF">C4N9_00245</name>
</gene>
<organism evidence="3 4">
    <name type="scientific">Pararhodobacter marinus</name>
    <dbReference type="NCBI Taxonomy" id="2184063"/>
    <lineage>
        <taxon>Bacteria</taxon>
        <taxon>Pseudomonadati</taxon>
        <taxon>Pseudomonadota</taxon>
        <taxon>Alphaproteobacteria</taxon>
        <taxon>Rhodobacterales</taxon>
        <taxon>Paracoccaceae</taxon>
        <taxon>Pararhodobacter</taxon>
    </lineage>
</organism>
<accession>A0A2U2CI26</accession>
<sequence>MSAEMPEPPGRRFDAEIIRQPLRLLEIIGCVIVIGVFGYYLRAALSLPAPFNDMDIGAGGFPKLVAVATLVATVLVALTAIVKSLLRLPYTLVALKRPVMVLLAMVALVVQALLFTRIGALATTGLFALLTMLICGERRLPHLIASPVLLVGFIYLVFVVAFGVRLP</sequence>
<evidence type="ECO:0000256" key="1">
    <source>
        <dbReference type="SAM" id="Phobius"/>
    </source>
</evidence>
<feature type="transmembrane region" description="Helical" evidence="1">
    <location>
        <begin position="21"/>
        <end position="41"/>
    </location>
</feature>
<dbReference type="OrthoDB" id="7871730at2"/>
<dbReference type="Pfam" id="PF07331">
    <property type="entry name" value="TctB"/>
    <property type="match status" value="1"/>
</dbReference>
<protein>
    <recommendedName>
        <fullName evidence="2">DUF1468 domain-containing protein</fullName>
    </recommendedName>
</protein>
<dbReference type="RefSeq" id="WP_109531292.1">
    <property type="nucleotide sequence ID" value="NZ_QEYD01000001.1"/>
</dbReference>
<name>A0A2U2CI26_9RHOB</name>
<keyword evidence="1" id="KW-0472">Membrane</keyword>
<dbReference type="AlphaFoldDB" id="A0A2U2CI26"/>
<keyword evidence="1" id="KW-0812">Transmembrane</keyword>
<proteinExistence type="predicted"/>
<evidence type="ECO:0000259" key="2">
    <source>
        <dbReference type="Pfam" id="PF07331"/>
    </source>
</evidence>